<proteinExistence type="predicted"/>
<dbReference type="InterPro" id="IPR037171">
    <property type="entry name" value="NagB/RpiA_transferase-like"/>
</dbReference>
<dbReference type="InterPro" id="IPR036388">
    <property type="entry name" value="WH-like_DNA-bd_sf"/>
</dbReference>
<evidence type="ECO:0000313" key="5">
    <source>
        <dbReference type="Proteomes" id="UP000564677"/>
    </source>
</evidence>
<organism evidence="4 5">
    <name type="scientific">Sphingomonas leidyi</name>
    <dbReference type="NCBI Taxonomy" id="68569"/>
    <lineage>
        <taxon>Bacteria</taxon>
        <taxon>Pseudomonadati</taxon>
        <taxon>Pseudomonadota</taxon>
        <taxon>Alphaproteobacteria</taxon>
        <taxon>Sphingomonadales</taxon>
        <taxon>Sphingomonadaceae</taxon>
        <taxon>Sphingomonas</taxon>
    </lineage>
</organism>
<dbReference type="PRINTS" id="PR00037">
    <property type="entry name" value="HTHLACR"/>
</dbReference>
<dbReference type="PROSITE" id="PS51000">
    <property type="entry name" value="HTH_DEOR_2"/>
    <property type="match status" value="1"/>
</dbReference>
<keyword evidence="2" id="KW-0804">Transcription</keyword>
<dbReference type="InterPro" id="IPR014036">
    <property type="entry name" value="DeoR-like_C"/>
</dbReference>
<dbReference type="InterPro" id="IPR050313">
    <property type="entry name" value="Carb_Metab_HTH_regulators"/>
</dbReference>
<accession>A0A7X5UZ32</accession>
<dbReference type="InterPro" id="IPR036390">
    <property type="entry name" value="WH_DNA-bd_sf"/>
</dbReference>
<dbReference type="SUPFAM" id="SSF46785">
    <property type="entry name" value="Winged helix' DNA-binding domain"/>
    <property type="match status" value="1"/>
</dbReference>
<dbReference type="GO" id="GO:0003700">
    <property type="term" value="F:DNA-binding transcription factor activity"/>
    <property type="evidence" value="ECO:0007669"/>
    <property type="project" value="InterPro"/>
</dbReference>
<dbReference type="Pfam" id="PF08220">
    <property type="entry name" value="HTH_DeoR"/>
    <property type="match status" value="1"/>
</dbReference>
<dbReference type="InterPro" id="IPR001034">
    <property type="entry name" value="DeoR_HTH"/>
</dbReference>
<keyword evidence="1" id="KW-0805">Transcription regulation</keyword>
<evidence type="ECO:0000259" key="3">
    <source>
        <dbReference type="PROSITE" id="PS51000"/>
    </source>
</evidence>
<dbReference type="PANTHER" id="PTHR30363:SF44">
    <property type="entry name" value="AGA OPERON TRANSCRIPTIONAL REPRESSOR-RELATED"/>
    <property type="match status" value="1"/>
</dbReference>
<sequence length="253" mass="27530">MMMTKRFRRQQRLLELLAAGDVWSVPALSKALDVSDETIRREIRALEPGGQVMRAHGTVRLARVETEGSFAVRLQRNADAKRRIGCAVAPLVADGQTIYIDASTTGHYVAQALRDHRDLTVVTNAVGVATELGGRNGNRVLLAGGEMDYDYRACFDQTATDFLSLSTPSLAIISVEAVNLDHGFTSYHAGEARVCRLMVSRARSVLIAVDASKFGRYGTLSVADFQSVDLVVADCPPPDGYDAVLTRTEWVTA</sequence>
<protein>
    <submittedName>
        <fullName evidence="4">DeoR family glycerol-3-phosphate regulon repressor</fullName>
    </submittedName>
</protein>
<reference evidence="4 5" key="1">
    <citation type="submission" date="2020-03" db="EMBL/GenBank/DDBJ databases">
        <title>Genomic Encyclopedia of Type Strains, Phase IV (KMG-IV): sequencing the most valuable type-strain genomes for metagenomic binning, comparative biology and taxonomic classification.</title>
        <authorList>
            <person name="Goeker M."/>
        </authorList>
    </citation>
    <scope>NUCLEOTIDE SEQUENCE [LARGE SCALE GENOMIC DNA]</scope>
    <source>
        <strain evidence="4 5">DSM 4733</strain>
    </source>
</reference>
<dbReference type="Proteomes" id="UP000564677">
    <property type="component" value="Unassembled WGS sequence"/>
</dbReference>
<dbReference type="Gene3D" id="1.10.10.10">
    <property type="entry name" value="Winged helix-like DNA-binding domain superfamily/Winged helix DNA-binding domain"/>
    <property type="match status" value="1"/>
</dbReference>
<feature type="domain" description="HTH deoR-type" evidence="3">
    <location>
        <begin position="6"/>
        <end position="61"/>
    </location>
</feature>
<comment type="caution">
    <text evidence="4">The sequence shown here is derived from an EMBL/GenBank/DDBJ whole genome shotgun (WGS) entry which is preliminary data.</text>
</comment>
<dbReference type="Gene3D" id="3.30.750.70">
    <property type="entry name" value="4-hydroxybutyrate coenzyme like domains"/>
    <property type="match status" value="1"/>
</dbReference>
<gene>
    <name evidence="4" type="ORF">FHR20_001856</name>
</gene>
<evidence type="ECO:0000256" key="2">
    <source>
        <dbReference type="ARBA" id="ARBA00023163"/>
    </source>
</evidence>
<dbReference type="EMBL" id="JAASQV010000001">
    <property type="protein sequence ID" value="NIJ64925.1"/>
    <property type="molecule type" value="Genomic_DNA"/>
</dbReference>
<name>A0A7X5UZ32_9SPHN</name>
<dbReference type="SMART" id="SM01134">
    <property type="entry name" value="DeoRC"/>
    <property type="match status" value="1"/>
</dbReference>
<keyword evidence="5" id="KW-1185">Reference proteome</keyword>
<dbReference type="SUPFAM" id="SSF100950">
    <property type="entry name" value="NagB/RpiA/CoA transferase-like"/>
    <property type="match status" value="1"/>
</dbReference>
<dbReference type="SMART" id="SM00420">
    <property type="entry name" value="HTH_DEOR"/>
    <property type="match status" value="1"/>
</dbReference>
<dbReference type="PANTHER" id="PTHR30363">
    <property type="entry name" value="HTH-TYPE TRANSCRIPTIONAL REGULATOR SRLR-RELATED"/>
    <property type="match status" value="1"/>
</dbReference>
<evidence type="ECO:0000313" key="4">
    <source>
        <dbReference type="EMBL" id="NIJ64925.1"/>
    </source>
</evidence>
<dbReference type="AlphaFoldDB" id="A0A7X5UZ32"/>
<evidence type="ECO:0000256" key="1">
    <source>
        <dbReference type="ARBA" id="ARBA00023015"/>
    </source>
</evidence>
<dbReference type="Pfam" id="PF00455">
    <property type="entry name" value="DeoRC"/>
    <property type="match status" value="1"/>
</dbReference>